<organism evidence="10">
    <name type="scientific">hydrothermal vent metagenome</name>
    <dbReference type="NCBI Taxonomy" id="652676"/>
    <lineage>
        <taxon>unclassified sequences</taxon>
        <taxon>metagenomes</taxon>
        <taxon>ecological metagenomes</taxon>
    </lineage>
</organism>
<name>A0A3B0TI46_9ZZZZ</name>
<dbReference type="GO" id="GO:0000105">
    <property type="term" value="P:L-histidine biosynthetic process"/>
    <property type="evidence" value="ECO:0007669"/>
    <property type="project" value="UniProtKB-UniPathway"/>
</dbReference>
<reference evidence="10" key="1">
    <citation type="submission" date="2018-06" db="EMBL/GenBank/DDBJ databases">
        <authorList>
            <person name="Zhirakovskaya E."/>
        </authorList>
    </citation>
    <scope>NUCLEOTIDE SEQUENCE</scope>
</reference>
<dbReference type="InterPro" id="IPR026660">
    <property type="entry name" value="PRA-CH"/>
</dbReference>
<dbReference type="InterPro" id="IPR002496">
    <property type="entry name" value="PRib_AMP_CycHydrolase_dom"/>
</dbReference>
<dbReference type="SUPFAM" id="SSF141734">
    <property type="entry name" value="HisI-like"/>
    <property type="match status" value="1"/>
</dbReference>
<sequence>MPLLAKNSRKSPGGIEMVHEFINPATLSASERENGADFAPKFASNGLILAVTCEVGSNEVLMVAYMNRQALVLTLETGVVHYYSRSREALWKKGETSGEIQKLVEMRTDCDQDTLLLKVEQTGRGAACHTGHKSCFFRRLETKGGDISLISDKGPALFDPETVYKKPPNS</sequence>
<dbReference type="EMBL" id="UOEO01000089">
    <property type="protein sequence ID" value="VAW18341.1"/>
    <property type="molecule type" value="Genomic_DNA"/>
</dbReference>
<evidence type="ECO:0000256" key="3">
    <source>
        <dbReference type="ARBA" id="ARBA00012721"/>
    </source>
</evidence>
<proteinExistence type="inferred from homology"/>
<keyword evidence="8" id="KW-0368">Histidine biosynthesis</keyword>
<dbReference type="FunFam" id="3.10.20.810:FF:000001">
    <property type="entry name" value="Histidine biosynthesis bifunctional protein HisIE"/>
    <property type="match status" value="1"/>
</dbReference>
<dbReference type="HAMAP" id="MF_01021">
    <property type="entry name" value="HisI"/>
    <property type="match status" value="1"/>
</dbReference>
<evidence type="ECO:0000256" key="8">
    <source>
        <dbReference type="ARBA" id="ARBA00023102"/>
    </source>
</evidence>
<evidence type="ECO:0000256" key="4">
    <source>
        <dbReference type="ARBA" id="ARBA00017720"/>
    </source>
</evidence>
<evidence type="ECO:0000256" key="7">
    <source>
        <dbReference type="ARBA" id="ARBA00022801"/>
    </source>
</evidence>
<evidence type="ECO:0000256" key="6">
    <source>
        <dbReference type="ARBA" id="ARBA00022605"/>
    </source>
</evidence>
<dbReference type="AlphaFoldDB" id="A0A3B0TI46"/>
<dbReference type="UniPathway" id="UPA00031">
    <property type="reaction ID" value="UER00008"/>
</dbReference>
<protein>
    <recommendedName>
        <fullName evidence="4">Histidine biosynthesis bifunctional protein HisIE</fullName>
        <ecNumber evidence="3">3.5.4.19</ecNumber>
    </recommendedName>
</protein>
<comment type="pathway">
    <text evidence="2">Amino-acid biosynthesis; L-histidine biosynthesis; L-histidine from 5-phospho-alpha-D-ribose 1-diphosphate: step 3/9.</text>
</comment>
<keyword evidence="5" id="KW-0963">Cytoplasm</keyword>
<dbReference type="GO" id="GO:0004636">
    <property type="term" value="F:phosphoribosyl-ATP diphosphatase activity"/>
    <property type="evidence" value="ECO:0007669"/>
    <property type="project" value="UniProtKB-ARBA"/>
</dbReference>
<dbReference type="Pfam" id="PF01502">
    <property type="entry name" value="PRA-CH"/>
    <property type="match status" value="1"/>
</dbReference>
<feature type="domain" description="Phosphoribosyl-AMP cyclohydrolase" evidence="9">
    <location>
        <begin position="62"/>
        <end position="137"/>
    </location>
</feature>
<dbReference type="InterPro" id="IPR038019">
    <property type="entry name" value="PRib_AMP_CycHydrolase_sf"/>
</dbReference>
<dbReference type="GO" id="GO:0004635">
    <property type="term" value="F:phosphoribosyl-AMP cyclohydrolase activity"/>
    <property type="evidence" value="ECO:0007669"/>
    <property type="project" value="UniProtKB-EC"/>
</dbReference>
<keyword evidence="7 10" id="KW-0378">Hydrolase</keyword>
<dbReference type="PANTHER" id="PTHR42945">
    <property type="entry name" value="HISTIDINE BIOSYNTHESIS BIFUNCTIONAL PROTEIN"/>
    <property type="match status" value="1"/>
</dbReference>
<gene>
    <name evidence="10" type="ORF">MNBD_ALPHA12-809</name>
</gene>
<evidence type="ECO:0000256" key="5">
    <source>
        <dbReference type="ARBA" id="ARBA00022490"/>
    </source>
</evidence>
<evidence type="ECO:0000259" key="9">
    <source>
        <dbReference type="Pfam" id="PF01502"/>
    </source>
</evidence>
<dbReference type="NCBIfam" id="NF000768">
    <property type="entry name" value="PRK00051.1"/>
    <property type="match status" value="1"/>
</dbReference>
<evidence type="ECO:0000256" key="2">
    <source>
        <dbReference type="ARBA" id="ARBA00005169"/>
    </source>
</evidence>
<accession>A0A3B0TI46</accession>
<dbReference type="EC" id="3.5.4.19" evidence="3"/>
<comment type="catalytic activity">
    <reaction evidence="1">
        <text>1-(5-phospho-beta-D-ribosyl)-5'-AMP + H2O = 1-(5-phospho-beta-D-ribosyl)-5-[(5-phospho-beta-D-ribosylamino)methylideneamino]imidazole-4-carboxamide</text>
        <dbReference type="Rhea" id="RHEA:20049"/>
        <dbReference type="ChEBI" id="CHEBI:15377"/>
        <dbReference type="ChEBI" id="CHEBI:58435"/>
        <dbReference type="ChEBI" id="CHEBI:59457"/>
        <dbReference type="EC" id="3.5.4.19"/>
    </reaction>
</comment>
<evidence type="ECO:0000256" key="1">
    <source>
        <dbReference type="ARBA" id="ARBA00000024"/>
    </source>
</evidence>
<evidence type="ECO:0000313" key="10">
    <source>
        <dbReference type="EMBL" id="VAW18341.1"/>
    </source>
</evidence>
<dbReference type="PANTHER" id="PTHR42945:SF1">
    <property type="entry name" value="HISTIDINE BIOSYNTHESIS BIFUNCTIONAL PROTEIN HIS7"/>
    <property type="match status" value="1"/>
</dbReference>
<dbReference type="Gene3D" id="3.10.20.810">
    <property type="entry name" value="Phosphoribosyl-AMP cyclohydrolase"/>
    <property type="match status" value="1"/>
</dbReference>
<keyword evidence="6" id="KW-0028">Amino-acid biosynthesis</keyword>